<dbReference type="InterPro" id="IPR008334">
    <property type="entry name" value="5'-Nucleotdase_C"/>
</dbReference>
<dbReference type="Gene3D" id="3.90.780.10">
    <property type="entry name" value="5'-Nucleotidase, C-terminal domain"/>
    <property type="match status" value="1"/>
</dbReference>
<evidence type="ECO:0000256" key="3">
    <source>
        <dbReference type="RuleBase" id="RU362119"/>
    </source>
</evidence>
<dbReference type="PANTHER" id="PTHR11575:SF6">
    <property type="entry name" value="2',3'-CYCLIC-NUCLEOTIDE 2'-PHOSPHODIESTERASE_3'-NUCLEOTIDASE"/>
    <property type="match status" value="1"/>
</dbReference>
<dbReference type="InterPro" id="IPR029052">
    <property type="entry name" value="Metallo-depent_PP-like"/>
</dbReference>
<dbReference type="Proteomes" id="UP000193061">
    <property type="component" value="Unassembled WGS sequence"/>
</dbReference>
<dbReference type="InterPro" id="IPR036907">
    <property type="entry name" value="5'-Nucleotdase_C_sf"/>
</dbReference>
<dbReference type="InterPro" id="IPR004843">
    <property type="entry name" value="Calcineurin-like_PHP"/>
</dbReference>
<keyword evidence="3" id="KW-0378">Hydrolase</keyword>
<evidence type="ECO:0000256" key="1">
    <source>
        <dbReference type="ARBA" id="ARBA00006654"/>
    </source>
</evidence>
<feature type="domain" description="Calcineurin-like phosphoesterase" evidence="4">
    <location>
        <begin position="25"/>
        <end position="264"/>
    </location>
</feature>
<proteinExistence type="inferred from homology"/>
<dbReference type="GO" id="GO:0000166">
    <property type="term" value="F:nucleotide binding"/>
    <property type="evidence" value="ECO:0007669"/>
    <property type="project" value="UniProtKB-KW"/>
</dbReference>
<dbReference type="NCBIfam" id="NF006938">
    <property type="entry name" value="PRK09420.1"/>
    <property type="match status" value="1"/>
</dbReference>
<organism evidence="6 7">
    <name type="scientific">Roseovarius albus</name>
    <dbReference type="NCBI Taxonomy" id="1247867"/>
    <lineage>
        <taxon>Bacteria</taxon>
        <taxon>Pseudomonadati</taxon>
        <taxon>Pseudomonadota</taxon>
        <taxon>Alphaproteobacteria</taxon>
        <taxon>Rhodobacterales</taxon>
        <taxon>Roseobacteraceae</taxon>
        <taxon>Roseovarius</taxon>
    </lineage>
</organism>
<dbReference type="AlphaFoldDB" id="A0A1X6Y6C3"/>
<dbReference type="Gene3D" id="3.60.21.10">
    <property type="match status" value="1"/>
</dbReference>
<accession>A0A1X6Y6C3</accession>
<evidence type="ECO:0000259" key="4">
    <source>
        <dbReference type="Pfam" id="PF00149"/>
    </source>
</evidence>
<dbReference type="PROSITE" id="PS00786">
    <property type="entry name" value="5_NUCLEOTIDASE_2"/>
    <property type="match status" value="1"/>
</dbReference>
<evidence type="ECO:0000256" key="2">
    <source>
        <dbReference type="ARBA" id="ARBA00022729"/>
    </source>
</evidence>
<dbReference type="GO" id="GO:0016788">
    <property type="term" value="F:hydrolase activity, acting on ester bonds"/>
    <property type="evidence" value="ECO:0007669"/>
    <property type="project" value="InterPro"/>
</dbReference>
<dbReference type="EMBL" id="FWFX01000001">
    <property type="protein sequence ID" value="SLN10207.1"/>
    <property type="molecule type" value="Genomic_DNA"/>
</dbReference>
<dbReference type="GO" id="GO:0009166">
    <property type="term" value="P:nucleotide catabolic process"/>
    <property type="evidence" value="ECO:0007669"/>
    <property type="project" value="InterPro"/>
</dbReference>
<gene>
    <name evidence="6" type="primary">yfkN_1</name>
    <name evidence="6" type="ORF">ROA7450_00004</name>
</gene>
<dbReference type="InterPro" id="IPR006179">
    <property type="entry name" value="5_nucleotidase/apyrase"/>
</dbReference>
<dbReference type="GO" id="GO:0046872">
    <property type="term" value="F:metal ion binding"/>
    <property type="evidence" value="ECO:0007669"/>
    <property type="project" value="InterPro"/>
</dbReference>
<keyword evidence="2" id="KW-0732">Signal</keyword>
<name>A0A1X6Y6C3_9RHOB</name>
<sequence>MPTSSSCQTSNEPISPSTRAARLCVMQTTDLHGHLRAFDYLSDAGGQPYGLARLASLIKKCRREYPNCLLFDTGDFLQGTPLSDMTIRPEYGWSSTNPIIEAMNHLQYDAVALGNHEFNFGLDWLCQSISSANFPIICANLFANEGDRRDAVQSFMPPFVILKRILTDELGHRFPIRIGVLGLLPPQVTSWDQVHLQGALESRDMLETAQKVLPMMRSAGADLIVLLAHTGAVPSPLHHNIENAALHLAKAGGVDIILAGHTHQIFPQPDHSYLDGMNHQSSTFHDIPAIMAGFRGSHLGMLDLVLNYDDGQWRIAMHSGRVISAGSPDTHEDSDLIKITNSAHTATRRLIRKPIGRSDVHLHSYIARIRPDPSLAFVAQAKKRSVEAALKGTSYTDLPILAATSPFKTGGQAGPKYFSDVAPGDIQLRHLFDLYPFPNTLCALRLTGAEVLDWLERSVSCFNRLEIGEIEQPLLHPRFPGHNFDVIHGLSYTIDLSQPAKYRPCGQLAEPTSARISSAKIDGKEIDLEQQFIVSSNTHRVFGGGLYPIWAQEKVILENGESIRGILATELGAHSTLDQLERADWNFAPLPGTSAIFETGPGIRNCPDEFVKNNLSDLGDTETGFIKLLLKL</sequence>
<feature type="domain" description="5'-Nucleotidase C-terminal" evidence="5">
    <location>
        <begin position="355"/>
        <end position="549"/>
    </location>
</feature>
<dbReference type="Pfam" id="PF02872">
    <property type="entry name" value="5_nucleotid_C"/>
    <property type="match status" value="1"/>
</dbReference>
<dbReference type="InterPro" id="IPR006146">
    <property type="entry name" value="5'-Nucleotdase_CS"/>
</dbReference>
<evidence type="ECO:0000313" key="7">
    <source>
        <dbReference type="Proteomes" id="UP000193061"/>
    </source>
</evidence>
<dbReference type="Pfam" id="PF00149">
    <property type="entry name" value="Metallophos"/>
    <property type="match status" value="1"/>
</dbReference>
<dbReference type="PANTHER" id="PTHR11575">
    <property type="entry name" value="5'-NUCLEOTIDASE-RELATED"/>
    <property type="match status" value="1"/>
</dbReference>
<dbReference type="PRINTS" id="PR01607">
    <property type="entry name" value="APYRASEFAMLY"/>
</dbReference>
<dbReference type="SUPFAM" id="SSF56300">
    <property type="entry name" value="Metallo-dependent phosphatases"/>
    <property type="match status" value="1"/>
</dbReference>
<evidence type="ECO:0000259" key="5">
    <source>
        <dbReference type="Pfam" id="PF02872"/>
    </source>
</evidence>
<keyword evidence="3" id="KW-0547">Nucleotide-binding</keyword>
<reference evidence="6 7" key="1">
    <citation type="submission" date="2017-03" db="EMBL/GenBank/DDBJ databases">
        <authorList>
            <person name="Afonso C.L."/>
            <person name="Miller P.J."/>
            <person name="Scott M.A."/>
            <person name="Spackman E."/>
            <person name="Goraichik I."/>
            <person name="Dimitrov K.M."/>
            <person name="Suarez D.L."/>
            <person name="Swayne D.E."/>
        </authorList>
    </citation>
    <scope>NUCLEOTIDE SEQUENCE [LARGE SCALE GENOMIC DNA]</scope>
    <source>
        <strain evidence="6 7">CECT 7450</strain>
    </source>
</reference>
<evidence type="ECO:0000313" key="6">
    <source>
        <dbReference type="EMBL" id="SLN10207.1"/>
    </source>
</evidence>
<dbReference type="SUPFAM" id="SSF55816">
    <property type="entry name" value="5'-nucleotidase (syn. UDP-sugar hydrolase), C-terminal domain"/>
    <property type="match status" value="1"/>
</dbReference>
<keyword evidence="7" id="KW-1185">Reference proteome</keyword>
<comment type="similarity">
    <text evidence="1 3">Belongs to the 5'-nucleotidase family.</text>
</comment>
<dbReference type="GO" id="GO:0030288">
    <property type="term" value="C:outer membrane-bounded periplasmic space"/>
    <property type="evidence" value="ECO:0007669"/>
    <property type="project" value="TreeGrafter"/>
</dbReference>
<protein>
    <submittedName>
        <fullName evidence="6">Trifunctional nucleotide phosphoesterase protein YfkN</fullName>
    </submittedName>
</protein>